<name>A0A7M1ST50_9MICO</name>
<keyword evidence="3 4" id="KW-0326">Glycosidase</keyword>
<dbReference type="KEGG" id="halt:IM660_18950"/>
<dbReference type="Pfam" id="PF04616">
    <property type="entry name" value="Glyco_hydro_43"/>
    <property type="match status" value="1"/>
</dbReference>
<comment type="similarity">
    <text evidence="1 4">Belongs to the glycosyl hydrolase 43 family.</text>
</comment>
<evidence type="ECO:0000256" key="3">
    <source>
        <dbReference type="ARBA" id="ARBA00023295"/>
    </source>
</evidence>
<organism evidence="5 6">
    <name type="scientific">Ruania alkalisoli</name>
    <dbReference type="NCBI Taxonomy" id="2779775"/>
    <lineage>
        <taxon>Bacteria</taxon>
        <taxon>Bacillati</taxon>
        <taxon>Actinomycetota</taxon>
        <taxon>Actinomycetes</taxon>
        <taxon>Micrococcales</taxon>
        <taxon>Ruaniaceae</taxon>
        <taxon>Ruania</taxon>
    </lineage>
</organism>
<protein>
    <submittedName>
        <fullName evidence="5">Family 43 glycosylhydrolase</fullName>
    </submittedName>
</protein>
<evidence type="ECO:0000256" key="1">
    <source>
        <dbReference type="ARBA" id="ARBA00009865"/>
    </source>
</evidence>
<keyword evidence="2 4" id="KW-0378">Hydrolase</keyword>
<proteinExistence type="inferred from homology"/>
<dbReference type="GO" id="GO:0005975">
    <property type="term" value="P:carbohydrate metabolic process"/>
    <property type="evidence" value="ECO:0007669"/>
    <property type="project" value="InterPro"/>
</dbReference>
<evidence type="ECO:0000313" key="6">
    <source>
        <dbReference type="Proteomes" id="UP000593758"/>
    </source>
</evidence>
<dbReference type="Proteomes" id="UP000593758">
    <property type="component" value="Chromosome"/>
</dbReference>
<gene>
    <name evidence="5" type="ORF">IM660_18950</name>
</gene>
<dbReference type="EMBL" id="CP063169">
    <property type="protein sequence ID" value="QOR70631.1"/>
    <property type="molecule type" value="Genomic_DNA"/>
</dbReference>
<dbReference type="AlphaFoldDB" id="A0A7M1ST50"/>
<evidence type="ECO:0000256" key="4">
    <source>
        <dbReference type="RuleBase" id="RU361187"/>
    </source>
</evidence>
<dbReference type="PANTHER" id="PTHR42812">
    <property type="entry name" value="BETA-XYLOSIDASE"/>
    <property type="match status" value="1"/>
</dbReference>
<sequence length="299" mass="33278">MPRLAEIQIRDPFVLPTPDGEYYLYGSTDANIWSGPGTGFDTYRSTDLEHWEGPIPAFRPPPGFVGTTQFWAPEVYAYRGRYVMFATVNGPEVMRGTHALIADTPAGPFQPHSDGALTPPAWQCLDGTLFVDADGDPWMVFCQEWQQVHDGGMHAVRLTPDLRAAAGRPQFLFNASEAPWARDLRPSMTAEKAATYRFACYVTDGPFLHRTPDGTLLMLWSTMGATGYTMGLARSSSGHVTGPWEQLAEPLWDRDGGHGMVLRTHDGRLLVTWHEPNDTPNERAVLREIVEDGGRFRLV</sequence>
<reference evidence="5 6" key="1">
    <citation type="submission" date="2020-10" db="EMBL/GenBank/DDBJ databases">
        <title>Haloactinobacterium sp. RN3S43, a bacterium isolated from saline soil.</title>
        <authorList>
            <person name="Sun J.-Q."/>
        </authorList>
    </citation>
    <scope>NUCLEOTIDE SEQUENCE [LARGE SCALE GENOMIC DNA]</scope>
    <source>
        <strain evidence="5 6">RN3S43</strain>
    </source>
</reference>
<dbReference type="Gene3D" id="2.115.10.20">
    <property type="entry name" value="Glycosyl hydrolase domain, family 43"/>
    <property type="match status" value="1"/>
</dbReference>
<dbReference type="InterPro" id="IPR051795">
    <property type="entry name" value="Glycosyl_Hydrlase_43"/>
</dbReference>
<dbReference type="SUPFAM" id="SSF75005">
    <property type="entry name" value="Arabinanase/levansucrase/invertase"/>
    <property type="match status" value="1"/>
</dbReference>
<dbReference type="CDD" id="cd08981">
    <property type="entry name" value="GH43_Bt1873-like"/>
    <property type="match status" value="1"/>
</dbReference>
<evidence type="ECO:0000256" key="2">
    <source>
        <dbReference type="ARBA" id="ARBA00022801"/>
    </source>
</evidence>
<dbReference type="InterPro" id="IPR023296">
    <property type="entry name" value="Glyco_hydro_beta-prop_sf"/>
</dbReference>
<accession>A0A7M1ST50</accession>
<dbReference type="GO" id="GO:0004553">
    <property type="term" value="F:hydrolase activity, hydrolyzing O-glycosyl compounds"/>
    <property type="evidence" value="ECO:0007669"/>
    <property type="project" value="InterPro"/>
</dbReference>
<evidence type="ECO:0000313" key="5">
    <source>
        <dbReference type="EMBL" id="QOR70631.1"/>
    </source>
</evidence>
<dbReference type="PANTHER" id="PTHR42812:SF14">
    <property type="entry name" value="SECRETED PROTEIN"/>
    <property type="match status" value="1"/>
</dbReference>
<dbReference type="InterPro" id="IPR006710">
    <property type="entry name" value="Glyco_hydro_43"/>
</dbReference>
<dbReference type="RefSeq" id="WP_193497306.1">
    <property type="nucleotide sequence ID" value="NZ_CP063169.1"/>
</dbReference>
<keyword evidence="6" id="KW-1185">Reference proteome</keyword>